<gene>
    <name evidence="1" type="ORF">PITCH_A500003</name>
</gene>
<dbReference type="EMBL" id="OJIN01000193">
    <property type="protein sequence ID" value="SPD75260.1"/>
    <property type="molecule type" value="Genomic_DNA"/>
</dbReference>
<dbReference type="AlphaFoldDB" id="A0A445N0J1"/>
<organism evidence="1">
    <name type="scientific">uncultured Desulfobacterium sp</name>
    <dbReference type="NCBI Taxonomy" id="201089"/>
    <lineage>
        <taxon>Bacteria</taxon>
        <taxon>Pseudomonadati</taxon>
        <taxon>Thermodesulfobacteriota</taxon>
        <taxon>Desulfobacteria</taxon>
        <taxon>Desulfobacterales</taxon>
        <taxon>Desulfobacteriaceae</taxon>
        <taxon>Desulfobacterium</taxon>
        <taxon>environmental samples</taxon>
    </lineage>
</organism>
<evidence type="ECO:0000313" key="1">
    <source>
        <dbReference type="EMBL" id="SPD75260.1"/>
    </source>
</evidence>
<proteinExistence type="predicted"/>
<evidence type="ECO:0008006" key="2">
    <source>
        <dbReference type="Google" id="ProtNLM"/>
    </source>
</evidence>
<protein>
    <recommendedName>
        <fullName evidence="2">Protein kinase domain-containing protein</fullName>
    </recommendedName>
</protein>
<sequence>MKERVFTDTSNFFSIDYGDVILIGEKRYKVMGHERERRFGMDDPKFWVKKVVDLDTGERKIIKLTYFEAFETAIGGIKIRRFRNPDKEGDVLGLVKNHPYFMQGTVHRDEKGNNIRVLDIVNGSNFYLYLSSFDMDYDTYFGSVLPGILRHLVRAFEAIRFLHINGITHGDIRNDHVIVEEGTGNYVWIDFDYDFETTENPFGLDIFGLGNLLAYAIGKGFHTYYAIKDRSVYGDLIDRVNADDFSILTKGRFFNLRKLYPCIPSTLNDILLHFSRGANVYYEYVEEMLEDLNRCIYAIF</sequence>
<accession>A0A445N0J1</accession>
<reference evidence="1" key="1">
    <citation type="submission" date="2018-01" db="EMBL/GenBank/DDBJ databases">
        <authorList>
            <person name="Regsiter A."/>
            <person name="William W."/>
        </authorList>
    </citation>
    <scope>NUCLEOTIDE SEQUENCE</scope>
    <source>
        <strain evidence="1">TRIP AH-1</strain>
    </source>
</reference>
<name>A0A445N0J1_9BACT</name>
<dbReference type="SUPFAM" id="SSF56112">
    <property type="entry name" value="Protein kinase-like (PK-like)"/>
    <property type="match status" value="1"/>
</dbReference>
<dbReference type="InterPro" id="IPR011009">
    <property type="entry name" value="Kinase-like_dom_sf"/>
</dbReference>